<dbReference type="InterPro" id="IPR001870">
    <property type="entry name" value="B30.2/SPRY"/>
</dbReference>
<name>A0A2T2WNT6_9FIRM</name>
<dbReference type="GO" id="GO:0008483">
    <property type="term" value="F:transaminase activity"/>
    <property type="evidence" value="ECO:0007669"/>
    <property type="project" value="UniProtKB-KW"/>
</dbReference>
<dbReference type="GO" id="GO:0042802">
    <property type="term" value="F:identical protein binding"/>
    <property type="evidence" value="ECO:0007669"/>
    <property type="project" value="TreeGrafter"/>
</dbReference>
<dbReference type="PANTHER" id="PTHR11986:SF79">
    <property type="entry name" value="ACETYLORNITHINE AMINOTRANSFERASE, MITOCHONDRIAL"/>
    <property type="match status" value="1"/>
</dbReference>
<evidence type="ECO:0000256" key="3">
    <source>
        <dbReference type="ARBA" id="ARBA00022679"/>
    </source>
</evidence>
<proteinExistence type="inferred from homology"/>
<evidence type="ECO:0000256" key="5">
    <source>
        <dbReference type="RuleBase" id="RU003560"/>
    </source>
</evidence>
<dbReference type="PANTHER" id="PTHR11986">
    <property type="entry name" value="AMINOTRANSFERASE CLASS III"/>
    <property type="match status" value="1"/>
</dbReference>
<evidence type="ECO:0000256" key="1">
    <source>
        <dbReference type="ARBA" id="ARBA00001933"/>
    </source>
</evidence>
<dbReference type="CDD" id="cd00610">
    <property type="entry name" value="OAT_like"/>
    <property type="match status" value="1"/>
</dbReference>
<dbReference type="InterPro" id="IPR049704">
    <property type="entry name" value="Aminotrans_3_PPA_site"/>
</dbReference>
<dbReference type="InterPro" id="IPR050103">
    <property type="entry name" value="Class-III_PLP-dep_AT"/>
</dbReference>
<feature type="domain" description="B30.2/SPRY" evidence="6">
    <location>
        <begin position="1"/>
        <end position="121"/>
    </location>
</feature>
<comment type="similarity">
    <text evidence="5">Belongs to the class-III pyridoxal-phosphate-dependent aminotransferase family.</text>
</comment>
<dbReference type="InterPro" id="IPR015424">
    <property type="entry name" value="PyrdxlP-dep_Trfase"/>
</dbReference>
<evidence type="ECO:0000259" key="6">
    <source>
        <dbReference type="PROSITE" id="PS50188"/>
    </source>
</evidence>
<dbReference type="InterPro" id="IPR015421">
    <property type="entry name" value="PyrdxlP-dep_Trfase_major"/>
</dbReference>
<dbReference type="Pfam" id="PF00202">
    <property type="entry name" value="Aminotran_3"/>
    <property type="match status" value="1"/>
</dbReference>
<dbReference type="AlphaFoldDB" id="A0A2T2WNT6"/>
<organism evidence="7 8">
    <name type="scientific">Sulfobacillus acidophilus</name>
    <dbReference type="NCBI Taxonomy" id="53633"/>
    <lineage>
        <taxon>Bacteria</taxon>
        <taxon>Bacillati</taxon>
        <taxon>Bacillota</taxon>
        <taxon>Clostridia</taxon>
        <taxon>Eubacteriales</taxon>
        <taxon>Clostridiales Family XVII. Incertae Sedis</taxon>
        <taxon>Sulfobacillus</taxon>
    </lineage>
</organism>
<dbReference type="FunFam" id="3.40.640.10:FF:000004">
    <property type="entry name" value="Acetylornithine aminotransferase"/>
    <property type="match status" value="1"/>
</dbReference>
<keyword evidence="4 5" id="KW-0663">Pyridoxal phosphate</keyword>
<evidence type="ECO:0000313" key="8">
    <source>
        <dbReference type="Proteomes" id="UP000241848"/>
    </source>
</evidence>
<dbReference type="GO" id="GO:0030170">
    <property type="term" value="F:pyridoxal phosphate binding"/>
    <property type="evidence" value="ECO:0007669"/>
    <property type="project" value="InterPro"/>
</dbReference>
<comment type="caution">
    <text evidence="7">The sequence shown here is derived from an EMBL/GenBank/DDBJ whole genome shotgun (WGS) entry which is preliminary data.</text>
</comment>
<dbReference type="PROSITE" id="PS50188">
    <property type="entry name" value="B302_SPRY"/>
    <property type="match status" value="1"/>
</dbReference>
<evidence type="ECO:0000256" key="4">
    <source>
        <dbReference type="ARBA" id="ARBA00022898"/>
    </source>
</evidence>
<comment type="cofactor">
    <cofactor evidence="1">
        <name>pyridoxal 5'-phosphate</name>
        <dbReference type="ChEBI" id="CHEBI:597326"/>
    </cofactor>
</comment>
<evidence type="ECO:0000313" key="7">
    <source>
        <dbReference type="EMBL" id="PSR23892.1"/>
    </source>
</evidence>
<gene>
    <name evidence="7" type="ORF">C7B45_01000</name>
</gene>
<keyword evidence="2 7" id="KW-0032">Aminotransferase</keyword>
<dbReference type="InterPro" id="IPR005814">
    <property type="entry name" value="Aminotrans_3"/>
</dbReference>
<accession>A0A2T2WNT6</accession>
<dbReference type="Gene3D" id="3.40.640.10">
    <property type="entry name" value="Type I PLP-dependent aspartate aminotransferase-like (Major domain)"/>
    <property type="match status" value="1"/>
</dbReference>
<keyword evidence="3 7" id="KW-0808">Transferase</keyword>
<dbReference type="SUPFAM" id="SSF53383">
    <property type="entry name" value="PLP-dependent transferases"/>
    <property type="match status" value="1"/>
</dbReference>
<dbReference type="PIRSF" id="PIRSF000521">
    <property type="entry name" value="Transaminase_4ab_Lys_Orn"/>
    <property type="match status" value="1"/>
</dbReference>
<dbReference type="EMBL" id="PXYV01000002">
    <property type="protein sequence ID" value="PSR23892.1"/>
    <property type="molecule type" value="Genomic_DNA"/>
</dbReference>
<dbReference type="PROSITE" id="PS00600">
    <property type="entry name" value="AA_TRANSFER_CLASS_3"/>
    <property type="match status" value="1"/>
</dbReference>
<reference evidence="7 8" key="1">
    <citation type="journal article" date="2014" name="BMC Genomics">
        <title>Comparison of environmental and isolate Sulfobacillus genomes reveals diverse carbon, sulfur, nitrogen, and hydrogen metabolisms.</title>
        <authorList>
            <person name="Justice N.B."/>
            <person name="Norman A."/>
            <person name="Brown C.T."/>
            <person name="Singh A."/>
            <person name="Thomas B.C."/>
            <person name="Banfield J.F."/>
        </authorList>
    </citation>
    <scope>NUCLEOTIDE SEQUENCE [LARGE SCALE GENOMIC DNA]</scope>
    <source>
        <strain evidence="7">AMDSBA3</strain>
    </source>
</reference>
<dbReference type="Gene3D" id="3.90.1150.10">
    <property type="entry name" value="Aspartate Aminotransferase, domain 1"/>
    <property type="match status" value="1"/>
</dbReference>
<evidence type="ECO:0000256" key="2">
    <source>
        <dbReference type="ARBA" id="ARBA00022576"/>
    </source>
</evidence>
<sequence length="425" mass="46412">MWAMDIVERYRKSIAGVVPLETPIEFVRGEGSYLYDAQGKRYLDLMTGIAVNVLGYGHPAILQALDQQAHQYFHLYNGLGYQRIVADFAEVVQSIAEPDYPVYFGNSGAEAVEAAIKLARYATGRPGIIAFRGAFHGRTLGALSLTASNANYRSGYEPLVPSVYHVDYPAPTRLNLTPEQALHHTQNQLLTLLSDEIDSSRVAVIVVEPIQGEGGYVIPPDGFLPWLAELCHQHGILLAVDEVQSGMGRTGQWFAYQHAQVHPDILIMGKALGGGLPLSAMTARRDLMQAWTPGTHGTTFGGNPLACATGLAQLHVMKTEKLVERAHKLGLEALTRLRTASAWPGVVDVRGRGLMVALEFRRDIGGSLVMAVMEEGLRRGLILHPAGLNHEVIRLMPPLNIDETVFNEALTELLDIVQGCTRPLS</sequence>
<protein>
    <submittedName>
        <fullName evidence="7">Aspartate aminotransferase family protein</fullName>
    </submittedName>
</protein>
<dbReference type="Proteomes" id="UP000241848">
    <property type="component" value="Unassembled WGS sequence"/>
</dbReference>
<dbReference type="InterPro" id="IPR015422">
    <property type="entry name" value="PyrdxlP-dep_Trfase_small"/>
</dbReference>